<dbReference type="EMBL" id="LAZR01016849">
    <property type="protein sequence ID" value="KKM02753.1"/>
    <property type="molecule type" value="Genomic_DNA"/>
</dbReference>
<proteinExistence type="predicted"/>
<sequence length="249" mass="27945">MNCLPDLNYSLVHRENRLSHARKVLGEMFVNRIIAYTLFLLGANREGIAKYLGIPLDTMLSFFTRINKYGSSGFLDRRTKPQRQSDLTQSALTCSIEENQLELHFGSTSKIIKIPKDNVLQYKTIVLTFLDNGIINRKEAARALNCSSGNTDKLLHKIRSGDISCLIDKRKGQQKDYVFTPEIKSELILQFAANAATGKSTSSPVLADNLHQRTSLKLSERSIRFHISGLGLKGKTGHLRQLIGLKKTL</sequence>
<reference evidence="1" key="1">
    <citation type="journal article" date="2015" name="Nature">
        <title>Complex archaea that bridge the gap between prokaryotes and eukaryotes.</title>
        <authorList>
            <person name="Spang A."/>
            <person name="Saw J.H."/>
            <person name="Jorgensen S.L."/>
            <person name="Zaremba-Niedzwiedzka K."/>
            <person name="Martijn J."/>
            <person name="Lind A.E."/>
            <person name="van Eijk R."/>
            <person name="Schleper C."/>
            <person name="Guy L."/>
            <person name="Ettema T.J."/>
        </authorList>
    </citation>
    <scope>NUCLEOTIDE SEQUENCE</scope>
</reference>
<protein>
    <submittedName>
        <fullName evidence="1">Uncharacterized protein</fullName>
    </submittedName>
</protein>
<name>A0A0F9JUZ5_9ZZZZ</name>
<evidence type="ECO:0000313" key="1">
    <source>
        <dbReference type="EMBL" id="KKM02753.1"/>
    </source>
</evidence>
<organism evidence="1">
    <name type="scientific">marine sediment metagenome</name>
    <dbReference type="NCBI Taxonomy" id="412755"/>
    <lineage>
        <taxon>unclassified sequences</taxon>
        <taxon>metagenomes</taxon>
        <taxon>ecological metagenomes</taxon>
    </lineage>
</organism>
<dbReference type="AlphaFoldDB" id="A0A0F9JUZ5"/>
<accession>A0A0F9JUZ5</accession>
<gene>
    <name evidence="1" type="ORF">LCGC14_1781300</name>
</gene>
<comment type="caution">
    <text evidence="1">The sequence shown here is derived from an EMBL/GenBank/DDBJ whole genome shotgun (WGS) entry which is preliminary data.</text>
</comment>